<feature type="region of interest" description="Disordered" evidence="1">
    <location>
        <begin position="41"/>
        <end position="107"/>
    </location>
</feature>
<organism evidence="2 3">
    <name type="scientific">Clytia hemisphaerica</name>
    <dbReference type="NCBI Taxonomy" id="252671"/>
    <lineage>
        <taxon>Eukaryota</taxon>
        <taxon>Metazoa</taxon>
        <taxon>Cnidaria</taxon>
        <taxon>Hydrozoa</taxon>
        <taxon>Hydroidolina</taxon>
        <taxon>Leptothecata</taxon>
        <taxon>Obeliida</taxon>
        <taxon>Clytiidae</taxon>
        <taxon>Clytia</taxon>
    </lineage>
</organism>
<name>A0A7M5V0K5_9CNID</name>
<feature type="region of interest" description="Disordered" evidence="1">
    <location>
        <begin position="1091"/>
        <end position="1159"/>
    </location>
</feature>
<feature type="compositionally biased region" description="Low complexity" evidence="1">
    <location>
        <begin position="1127"/>
        <end position="1138"/>
    </location>
</feature>
<sequence length="2063" mass="237855">MDLLGNYFQQVPDNPYYMFFNDGQSTDIEAEENQVADKVNAECEEEYETDSQDASSAHSSLTAFSHNPSEYLSDNLSSGPENEHARDEKNTDRMEEEEDNIFDSSDESCEERPMFLHLVCSVHYKANDEHVLRPIGVISLPTCLGEIFNSISESLGAIDPYSTSMTVTLDLICLSQPTEPQEDEDWKASKDFLLRRQNSSDSFYSNHTQESETAREKRLVSQVSRDESYIRQASDSIEHLPLKQRAAVENACREIEWLLEDEIASALRRQAPITEENLNRVAEHIRCSYSQNKNCVFQKKHFNFVTGLDNASKNCLLMFIMELESHNFGAFELKRIGKYYCIVSRPIIEEESDIGEPGPMDPGVMDKVKEKAKITRKGLGHRRSHSDFSSQRHEVITEKVKLREKKKPRKRVKSWPEFQDQLDVDANFIYGMDNPPQNQNVAKPYWEIDEDDDSEIFYLRSQRSSTSRDPSSASPFPYDTRELFQRSISFSEHNNKYEFRNESHKRFRSLPNINRSVITDDTLVPAEEEEDVALPENEAVVVDDQQSSFRAASQKGDLVDVDDEEKMLQPHPQFWLFLEIDEELVNVYFHHRQTEPSASVEHLKTSYTRLLEGMDQICKLVNQSTLLDHLYDTFSVHNLLIAEEDDELWNQSIENNINTSPKDVVFVKSRESQTTPFQSVVHGEYQFQPGYFECSLVWQHNISIHSRLSTITPKTGQSIAMNTVRSVLSQFQVHNRQNIFVIKEQQHNVVYVRLSEITTGETTPPDDSVFRPVEEASRAPSVSSLQVNREDGTVERMELERQDSYHSYQFMGPKYDDKSYTPEPPSQVSESKSISFSVYGIREPGHEIKNGVMSMITKKLDYNTLDLINQHIARNPKCRLSSKDVEFIQPPDKAPAKMLQLCVTEFGLKYLHATMFYFHQHLLKKYNTPRYALPDPVYHFKNYATYKQPRGTAEPITSNNTYLYNRRDKSEIGIGVVYVTLTDEEGRHVIAQPSFPNLQYHRASKEELTQIKEKLLQFKDYEELTEKDEDYMRNFIVQISIWENGDINIDQFANELKTFFNYALLDVFMEFHVLNTPICDIPTRLHCSHHSSRRDSVMHRRPSINLGRSGGQSSASSSATTPKFGKTSVSHTTSASSTGKRHFSEPGTPVRSDSPAVITTGREELKLITEVVGSFPKDYSGSPHEASPSDMNRPVKRTSSTDSKRDSPHLTSSGKRDSPAMRREGSFTKKESPVLQRKLSGRDSNHSPLTRKRSNSSRTSSVRSDNDLTTSYEAAVQHQLSTDDTTLPKNKVLTVKELEKLPLEKMSYVLVTDAEVREAVGNDGEKQKKSTWQELEIQRRLEIDKLKERRNHEHGLTGDLHANYFDHAGEIFEEILEAGNTCIHKQEGTLHHNYSMEFVMKEFAKDMLEKSPDMKPKIFKAVNRVVDGVTTRFFTLYGERTAVKTKEQGESSMDLPHRACVSLLPGEDTEFIVLGHNAHQWLLSIGTDVDELSDDEEGGSTQEQLGKQLFKPLQNNYNLSHSDRNKGLEAEFPSCITSDFVPRQKFFIAFFKNKKVTFYTYNFTSEITTALDKQLKRLYAWHNVRTHLNSCLFMQKLGLFHHKHFVRDCPDKEDADVASFASSSTHNHLVPLMKEVSPKARDRKSTDKHHSPSGVPIPEFDEIFRDNMPIKPMQRCQYFTFKDLVKRQSWQYQEVRNIKLNVAYQESRLKEIFDAWKQEGAHVPISEDKLHLLQRRSRYLHYCDAPVMFKDHEKFEICGVQNILKTEIGGDREPASKSKDTREPSTNEEAGKDDWYRELKSTLIQKYIQYLQTLGLFIVQITSKTSTQKGRGHQRTHSIRTANRTLEVTETANKPEQRPSVFRLQKTTNGGIILMDVFFKHNHLCYKMSAFQIRSLCTKMVTVTKSDVRQFFNDVNRYKDLTHLRSFTYDFHIREIQNHLSGRHSRFKKTYPVHKLMMLIIKEYPRPPKFCRCILAEGSISVPCSDDLTPATVYDYFILNANIYDLVKVQVSKEDSNLATSHILTYGYVSEKSRYNSRKVGERDVIKRNMTATSPFISRTQRM</sequence>
<accession>A0A7M5V0K5</accession>
<evidence type="ECO:0000256" key="1">
    <source>
        <dbReference type="SAM" id="MobiDB-lite"/>
    </source>
</evidence>
<keyword evidence="3" id="KW-1185">Reference proteome</keyword>
<dbReference type="EnsemblMetazoa" id="CLYHEMT007487.7">
    <property type="protein sequence ID" value="CLYHEMP007487.7"/>
    <property type="gene ID" value="CLYHEMG007487"/>
</dbReference>
<dbReference type="PANTHER" id="PTHR14918">
    <property type="entry name" value="KICSTOR COMPLEX PROTEIN SZT2"/>
    <property type="match status" value="1"/>
</dbReference>
<dbReference type="GO" id="GO:0005777">
    <property type="term" value="C:peroxisome"/>
    <property type="evidence" value="ECO:0007669"/>
    <property type="project" value="InterPro"/>
</dbReference>
<feature type="compositionally biased region" description="Basic and acidic residues" evidence="1">
    <location>
        <begin position="81"/>
        <end position="93"/>
    </location>
</feature>
<feature type="compositionally biased region" description="Acidic residues" evidence="1">
    <location>
        <begin position="94"/>
        <end position="107"/>
    </location>
</feature>
<proteinExistence type="predicted"/>
<dbReference type="InterPro" id="IPR033228">
    <property type="entry name" value="SZT2"/>
</dbReference>
<reference evidence="2" key="1">
    <citation type="submission" date="2021-01" db="UniProtKB">
        <authorList>
            <consortium name="EnsemblMetazoa"/>
        </authorList>
    </citation>
    <scope>IDENTIFICATION</scope>
</reference>
<feature type="compositionally biased region" description="Basic and acidic residues" evidence="1">
    <location>
        <begin position="1636"/>
        <end position="1650"/>
    </location>
</feature>
<feature type="region of interest" description="Disordered" evidence="1">
    <location>
        <begin position="1632"/>
        <end position="1659"/>
    </location>
</feature>
<dbReference type="RefSeq" id="XP_066910551.1">
    <property type="nucleotide sequence ID" value="XM_067054450.1"/>
</dbReference>
<dbReference type="Proteomes" id="UP000594262">
    <property type="component" value="Unplaced"/>
</dbReference>
<dbReference type="PANTHER" id="PTHR14918:SF3">
    <property type="entry name" value="KICSTOR COMPLEX PROTEIN SZT2"/>
    <property type="match status" value="1"/>
</dbReference>
<evidence type="ECO:0000313" key="3">
    <source>
        <dbReference type="Proteomes" id="UP000594262"/>
    </source>
</evidence>
<feature type="region of interest" description="Disordered" evidence="1">
    <location>
        <begin position="1174"/>
        <end position="1268"/>
    </location>
</feature>
<feature type="region of interest" description="Disordered" evidence="1">
    <location>
        <begin position="1769"/>
        <end position="1792"/>
    </location>
</feature>
<dbReference type="GeneID" id="136797868"/>
<feature type="compositionally biased region" description="Acidic residues" evidence="1">
    <location>
        <begin position="42"/>
        <end position="51"/>
    </location>
</feature>
<feature type="compositionally biased region" description="Polar residues" evidence="1">
    <location>
        <begin position="52"/>
        <end position="80"/>
    </location>
</feature>
<protein>
    <submittedName>
        <fullName evidence="2">Uncharacterized protein</fullName>
    </submittedName>
</protein>
<dbReference type="OrthoDB" id="43547at2759"/>
<evidence type="ECO:0000313" key="2">
    <source>
        <dbReference type="EnsemblMetazoa" id="CLYHEMP007487.7"/>
    </source>
</evidence>
<feature type="compositionally biased region" description="Basic and acidic residues" evidence="1">
    <location>
        <begin position="1202"/>
        <end position="1232"/>
    </location>
</feature>